<gene>
    <name evidence="2" type="primary">MLH3</name>
    <name evidence="2" type="ORF">H4R26_004716</name>
</gene>
<dbReference type="GO" id="GO:0140664">
    <property type="term" value="F:ATP-dependent DNA damage sensor activity"/>
    <property type="evidence" value="ECO:0007669"/>
    <property type="project" value="InterPro"/>
</dbReference>
<name>A0A9W8B8Y2_9FUNG</name>
<dbReference type="GO" id="GO:0016887">
    <property type="term" value="F:ATP hydrolysis activity"/>
    <property type="evidence" value="ECO:0007669"/>
    <property type="project" value="InterPro"/>
</dbReference>
<evidence type="ECO:0000259" key="1">
    <source>
        <dbReference type="SMART" id="SM00853"/>
    </source>
</evidence>
<dbReference type="InterPro" id="IPR042120">
    <property type="entry name" value="MutL_C_dimsub"/>
</dbReference>
<dbReference type="EMBL" id="JANBQF010000563">
    <property type="protein sequence ID" value="KAJ2000230.1"/>
    <property type="molecule type" value="Genomic_DNA"/>
</dbReference>
<reference evidence="2" key="1">
    <citation type="submission" date="2022-07" db="EMBL/GenBank/DDBJ databases">
        <title>Phylogenomic reconstructions and comparative analyses of Kickxellomycotina fungi.</title>
        <authorList>
            <person name="Reynolds N.K."/>
            <person name="Stajich J.E."/>
            <person name="Barry K."/>
            <person name="Grigoriev I.V."/>
            <person name="Crous P."/>
            <person name="Smith M.E."/>
        </authorList>
    </citation>
    <scope>NUCLEOTIDE SEQUENCE</scope>
    <source>
        <strain evidence="2">IMI 214461</strain>
    </source>
</reference>
<dbReference type="PANTHER" id="PTHR10073">
    <property type="entry name" value="DNA MISMATCH REPAIR PROTEIN MLH, PMS, MUTL"/>
    <property type="match status" value="1"/>
</dbReference>
<feature type="domain" description="MutL C-terminal dimerisation" evidence="1">
    <location>
        <begin position="166"/>
        <end position="372"/>
    </location>
</feature>
<protein>
    <submittedName>
        <fullName evidence="2">DNA mismatch repair protein</fullName>
    </submittedName>
</protein>
<dbReference type="Gene3D" id="3.30.1540.20">
    <property type="entry name" value="MutL, C-terminal domain, dimerisation subdomain"/>
    <property type="match status" value="1"/>
</dbReference>
<dbReference type="GO" id="GO:0005524">
    <property type="term" value="F:ATP binding"/>
    <property type="evidence" value="ECO:0007669"/>
    <property type="project" value="InterPro"/>
</dbReference>
<dbReference type="Pfam" id="PF08676">
    <property type="entry name" value="MutL_C"/>
    <property type="match status" value="1"/>
</dbReference>
<sequence length="410" mass="43830">MAKANRSTESGSLAPLCAYIITDKLKRLVALGCIKVLRKLCMMSDSQMKTAMAAADSSRAKRRLEAVASSSNGGHGLLASSSVSRKAARAYSESSACLGNVTNSRFPIRHSARQPLLPLSRCESGSLPLSDLHATQSIPYVGFGTAQIGLCQDSTGGGLNVASLQVVGQADKKFIICRTRGWLVAIDQHAADERVRLEELYSALNHTLHQCALLPPNCSPSAVDGVSVLVPPVAVLLTCHDKSLVLRQTGRFRSMGIQISNLPPSEVGANLAEHSKSALYIACAPTALLPRLLSGGERTEHFAKELLLSIAGWYTGSFVASTDPVLQPAVPGEHSERDIDSGWPTLVDLPTIILDTLKSISCRGAVKFNDSLSTAECQSIVARLSRCKFPEFCAHGRRSIAKIARLDCEQ</sequence>
<dbReference type="GO" id="GO:0032300">
    <property type="term" value="C:mismatch repair complex"/>
    <property type="evidence" value="ECO:0007669"/>
    <property type="project" value="InterPro"/>
</dbReference>
<dbReference type="PANTHER" id="PTHR10073:SF47">
    <property type="entry name" value="DNA MISMATCH REPAIR PROTEIN MLH3"/>
    <property type="match status" value="1"/>
</dbReference>
<dbReference type="SUPFAM" id="SSF118116">
    <property type="entry name" value="DNA mismatch repair protein MutL"/>
    <property type="match status" value="2"/>
</dbReference>
<organism evidence="2 3">
    <name type="scientific">Coemansia thaxteri</name>
    <dbReference type="NCBI Taxonomy" id="2663907"/>
    <lineage>
        <taxon>Eukaryota</taxon>
        <taxon>Fungi</taxon>
        <taxon>Fungi incertae sedis</taxon>
        <taxon>Zoopagomycota</taxon>
        <taxon>Kickxellomycotina</taxon>
        <taxon>Kickxellomycetes</taxon>
        <taxon>Kickxellales</taxon>
        <taxon>Kickxellaceae</taxon>
        <taxon>Coemansia</taxon>
    </lineage>
</organism>
<dbReference type="SMART" id="SM00853">
    <property type="entry name" value="MutL_C"/>
    <property type="match status" value="1"/>
</dbReference>
<dbReference type="GO" id="GO:0006298">
    <property type="term" value="P:mismatch repair"/>
    <property type="evidence" value="ECO:0007669"/>
    <property type="project" value="InterPro"/>
</dbReference>
<dbReference type="InterPro" id="IPR037198">
    <property type="entry name" value="MutL_C_sf"/>
</dbReference>
<dbReference type="InterPro" id="IPR014790">
    <property type="entry name" value="MutL_C"/>
</dbReference>
<comment type="caution">
    <text evidence="2">The sequence shown here is derived from an EMBL/GenBank/DDBJ whole genome shotgun (WGS) entry which is preliminary data.</text>
</comment>
<evidence type="ECO:0000313" key="3">
    <source>
        <dbReference type="Proteomes" id="UP001150907"/>
    </source>
</evidence>
<dbReference type="Proteomes" id="UP001150907">
    <property type="component" value="Unassembled WGS sequence"/>
</dbReference>
<dbReference type="InterPro" id="IPR038973">
    <property type="entry name" value="MutL/Mlh/Pms-like"/>
</dbReference>
<dbReference type="OrthoDB" id="429932at2759"/>
<proteinExistence type="predicted"/>
<accession>A0A9W8B8Y2</accession>
<dbReference type="AlphaFoldDB" id="A0A9W8B8Y2"/>
<keyword evidence="3" id="KW-1185">Reference proteome</keyword>
<evidence type="ECO:0000313" key="2">
    <source>
        <dbReference type="EMBL" id="KAJ2000230.1"/>
    </source>
</evidence>